<keyword evidence="3" id="KW-1185">Reference proteome</keyword>
<feature type="domain" description="Glycosyltransferase 2-like" evidence="1">
    <location>
        <begin position="3"/>
        <end position="140"/>
    </location>
</feature>
<dbReference type="Proteomes" id="UP001597051">
    <property type="component" value="Unassembled WGS sequence"/>
</dbReference>
<protein>
    <submittedName>
        <fullName evidence="2">Glycosyltransferase family 2 protein</fullName>
    </submittedName>
</protein>
<dbReference type="RefSeq" id="WP_379758037.1">
    <property type="nucleotide sequence ID" value="NZ_JBHSYB010000028.1"/>
</dbReference>
<gene>
    <name evidence="2" type="ORF">ACFQ0S_12370</name>
</gene>
<dbReference type="InterPro" id="IPR050834">
    <property type="entry name" value="Glycosyltransf_2"/>
</dbReference>
<dbReference type="Pfam" id="PF00535">
    <property type="entry name" value="Glycos_transf_2"/>
    <property type="match status" value="1"/>
</dbReference>
<organism evidence="2 3">
    <name type="scientific">Flavobacterium myungsuense</name>
    <dbReference type="NCBI Taxonomy" id="651823"/>
    <lineage>
        <taxon>Bacteria</taxon>
        <taxon>Pseudomonadati</taxon>
        <taxon>Bacteroidota</taxon>
        <taxon>Flavobacteriia</taxon>
        <taxon>Flavobacteriales</taxon>
        <taxon>Flavobacteriaceae</taxon>
        <taxon>Flavobacterium</taxon>
    </lineage>
</organism>
<reference evidence="3" key="1">
    <citation type="journal article" date="2019" name="Int. J. Syst. Evol. Microbiol.">
        <title>The Global Catalogue of Microorganisms (GCM) 10K type strain sequencing project: providing services to taxonomists for standard genome sequencing and annotation.</title>
        <authorList>
            <consortium name="The Broad Institute Genomics Platform"/>
            <consortium name="The Broad Institute Genome Sequencing Center for Infectious Disease"/>
            <person name="Wu L."/>
            <person name="Ma J."/>
        </authorList>
    </citation>
    <scope>NUCLEOTIDE SEQUENCE [LARGE SCALE GENOMIC DNA]</scope>
    <source>
        <strain evidence="3">CECT 7649</strain>
    </source>
</reference>
<proteinExistence type="predicted"/>
<evidence type="ECO:0000313" key="2">
    <source>
        <dbReference type="EMBL" id="MFD0985269.1"/>
    </source>
</evidence>
<dbReference type="CDD" id="cd00761">
    <property type="entry name" value="Glyco_tranf_GTA_type"/>
    <property type="match status" value="1"/>
</dbReference>
<dbReference type="Gene3D" id="3.90.550.10">
    <property type="entry name" value="Spore Coat Polysaccharide Biosynthesis Protein SpsA, Chain A"/>
    <property type="match status" value="1"/>
</dbReference>
<sequence length="298" mass="34894">MLSILIPTYNYKTLHLAKVLHEQATKENIVFEILVADDASDNKEIVRDNEAINLLAHCSYFINSENLGRAKNRNLLALKAKYSWVLFMDCDTLPIRSSFIKNYINLINQNTHEVFYGGIDYEKENPNETELLRWVYGKKREAIVVSEREKKPYNTTLVSNLVIKKQILLSIPFHSNINEYGYEDLVFTLELKKNKIKICHIENPAYHLNLENSVVFLEKNLRGIKNLNYLIKNKIIAPNETSLSVFYSKLFYFKLDKFVLFCFNVFKSKMKKNLLSKNPSLLVFDLYKLGYFCSLNHH</sequence>
<evidence type="ECO:0000313" key="3">
    <source>
        <dbReference type="Proteomes" id="UP001597051"/>
    </source>
</evidence>
<dbReference type="InterPro" id="IPR029044">
    <property type="entry name" value="Nucleotide-diphossugar_trans"/>
</dbReference>
<name>A0ABW3J4N9_9FLAO</name>
<dbReference type="PANTHER" id="PTHR43685">
    <property type="entry name" value="GLYCOSYLTRANSFERASE"/>
    <property type="match status" value="1"/>
</dbReference>
<accession>A0ABW3J4N9</accession>
<evidence type="ECO:0000259" key="1">
    <source>
        <dbReference type="Pfam" id="PF00535"/>
    </source>
</evidence>
<comment type="caution">
    <text evidence="2">The sequence shown here is derived from an EMBL/GenBank/DDBJ whole genome shotgun (WGS) entry which is preliminary data.</text>
</comment>
<dbReference type="InterPro" id="IPR001173">
    <property type="entry name" value="Glyco_trans_2-like"/>
</dbReference>
<dbReference type="PANTHER" id="PTHR43685:SF2">
    <property type="entry name" value="GLYCOSYLTRANSFERASE 2-LIKE DOMAIN-CONTAINING PROTEIN"/>
    <property type="match status" value="1"/>
</dbReference>
<dbReference type="SUPFAM" id="SSF53448">
    <property type="entry name" value="Nucleotide-diphospho-sugar transferases"/>
    <property type="match status" value="1"/>
</dbReference>
<dbReference type="EMBL" id="JBHTIZ010000045">
    <property type="protein sequence ID" value="MFD0985269.1"/>
    <property type="molecule type" value="Genomic_DNA"/>
</dbReference>